<keyword evidence="4 6" id="KW-1133">Transmembrane helix</keyword>
<evidence type="ECO:0000256" key="3">
    <source>
        <dbReference type="ARBA" id="ARBA00022692"/>
    </source>
</evidence>
<proteinExistence type="predicted"/>
<accession>A0A382BBS9</accession>
<evidence type="ECO:0000256" key="1">
    <source>
        <dbReference type="ARBA" id="ARBA00004651"/>
    </source>
</evidence>
<feature type="transmembrane region" description="Helical" evidence="6">
    <location>
        <begin position="234"/>
        <end position="253"/>
    </location>
</feature>
<protein>
    <recommendedName>
        <fullName evidence="8">Flippase-like domain-containing protein</fullName>
    </recommendedName>
</protein>
<keyword evidence="5 6" id="KW-0472">Membrane</keyword>
<feature type="transmembrane region" description="Helical" evidence="6">
    <location>
        <begin position="25"/>
        <end position="48"/>
    </location>
</feature>
<organism evidence="7">
    <name type="scientific">marine metagenome</name>
    <dbReference type="NCBI Taxonomy" id="408172"/>
    <lineage>
        <taxon>unclassified sequences</taxon>
        <taxon>metagenomes</taxon>
        <taxon>ecological metagenomes</taxon>
    </lineage>
</organism>
<evidence type="ECO:0000256" key="4">
    <source>
        <dbReference type="ARBA" id="ARBA00022989"/>
    </source>
</evidence>
<feature type="transmembrane region" description="Helical" evidence="6">
    <location>
        <begin position="169"/>
        <end position="190"/>
    </location>
</feature>
<evidence type="ECO:0008006" key="8">
    <source>
        <dbReference type="Google" id="ProtNLM"/>
    </source>
</evidence>
<sequence length="346" mass="38720">MFDYFLNLPEASLETPSKMMKTLKLIFLLIGCLLLGWAVSTVDLLAVADLLTKLGYGFIIILILYGSVTWVDTIAWKNNFKQEETRQFSLLGLWCIRQIGEAYNTITPLGTLGGEPIKAQLLKERYGLSLKQGMTSQVIARTTFLIALILFFIPGMFFTMQSDMISEKMKMACLLAMLILSTLIFLFLIFQVTGTLGKLARWASKRPFGKKVDVFLDKLKLVDQGISSYYKQDMLRAVISVSYAFVGWIIGLAELYATLYFLGYNLSLADLWLIEALAQLIRNASFFIPLSIGAQEGGLLLIFTALGMPGTLGITVSFVRRIKELLWVCFGLAMGWSIAFHPAKSK</sequence>
<feature type="transmembrane region" description="Helical" evidence="6">
    <location>
        <begin position="54"/>
        <end position="76"/>
    </location>
</feature>
<evidence type="ECO:0000256" key="2">
    <source>
        <dbReference type="ARBA" id="ARBA00022475"/>
    </source>
</evidence>
<reference evidence="7" key="1">
    <citation type="submission" date="2018-05" db="EMBL/GenBank/DDBJ databases">
        <authorList>
            <person name="Lanie J.A."/>
            <person name="Ng W.-L."/>
            <person name="Kazmierczak K.M."/>
            <person name="Andrzejewski T.M."/>
            <person name="Davidsen T.M."/>
            <person name="Wayne K.J."/>
            <person name="Tettelin H."/>
            <person name="Glass J.I."/>
            <person name="Rusch D."/>
            <person name="Podicherti R."/>
            <person name="Tsui H.-C.T."/>
            <person name="Winkler M.E."/>
        </authorList>
    </citation>
    <scope>NUCLEOTIDE SEQUENCE</scope>
</reference>
<feature type="transmembrane region" description="Helical" evidence="6">
    <location>
        <begin position="325"/>
        <end position="343"/>
    </location>
</feature>
<feature type="transmembrane region" description="Helical" evidence="6">
    <location>
        <begin position="299"/>
        <end position="319"/>
    </location>
</feature>
<dbReference type="GO" id="GO:0005886">
    <property type="term" value="C:plasma membrane"/>
    <property type="evidence" value="ECO:0007669"/>
    <property type="project" value="UniProtKB-SubCell"/>
</dbReference>
<evidence type="ECO:0000313" key="7">
    <source>
        <dbReference type="EMBL" id="SVB10703.1"/>
    </source>
</evidence>
<keyword evidence="3 6" id="KW-0812">Transmembrane</keyword>
<dbReference type="Pfam" id="PF03706">
    <property type="entry name" value="LPG_synthase_TM"/>
    <property type="match status" value="1"/>
</dbReference>
<dbReference type="PANTHER" id="PTHR40277:SF1">
    <property type="entry name" value="BLL5419 PROTEIN"/>
    <property type="match status" value="1"/>
</dbReference>
<name>A0A382BBS9_9ZZZZ</name>
<dbReference type="InterPro" id="IPR022791">
    <property type="entry name" value="L-PG_synthase/AglD"/>
</dbReference>
<feature type="transmembrane region" description="Helical" evidence="6">
    <location>
        <begin position="138"/>
        <end position="157"/>
    </location>
</feature>
<comment type="subcellular location">
    <subcellularLocation>
        <location evidence="1">Cell membrane</location>
        <topology evidence="1">Multi-pass membrane protein</topology>
    </subcellularLocation>
</comment>
<gene>
    <name evidence="7" type="ORF">METZ01_LOCUS163557</name>
</gene>
<keyword evidence="2" id="KW-1003">Cell membrane</keyword>
<evidence type="ECO:0000256" key="6">
    <source>
        <dbReference type="SAM" id="Phobius"/>
    </source>
</evidence>
<dbReference type="EMBL" id="UINC01028894">
    <property type="protein sequence ID" value="SVB10703.1"/>
    <property type="molecule type" value="Genomic_DNA"/>
</dbReference>
<dbReference type="NCBIfam" id="TIGR00374">
    <property type="entry name" value="flippase-like domain"/>
    <property type="match status" value="1"/>
</dbReference>
<dbReference type="PANTHER" id="PTHR40277">
    <property type="entry name" value="BLL5419 PROTEIN"/>
    <property type="match status" value="1"/>
</dbReference>
<evidence type="ECO:0000256" key="5">
    <source>
        <dbReference type="ARBA" id="ARBA00023136"/>
    </source>
</evidence>
<dbReference type="AlphaFoldDB" id="A0A382BBS9"/>